<dbReference type="AlphaFoldDB" id="A0A7X2J0I8"/>
<accession>A0A7X2J0I8</accession>
<evidence type="ECO:0000256" key="2">
    <source>
        <dbReference type="ARBA" id="ARBA00022801"/>
    </source>
</evidence>
<dbReference type="Pfam" id="PF00293">
    <property type="entry name" value="NUDIX"/>
    <property type="match status" value="1"/>
</dbReference>
<dbReference type="InterPro" id="IPR000086">
    <property type="entry name" value="NUDIX_hydrolase_dom"/>
</dbReference>
<feature type="domain" description="Nudix hydrolase" evidence="4">
    <location>
        <begin position="6"/>
        <end position="140"/>
    </location>
</feature>
<comment type="cofactor">
    <cofactor evidence="1">
        <name>Mg(2+)</name>
        <dbReference type="ChEBI" id="CHEBI:18420"/>
    </cofactor>
</comment>
<name>A0A7X2J0I8_9BACI</name>
<dbReference type="InterPro" id="IPR020084">
    <property type="entry name" value="NUDIX_hydrolase_CS"/>
</dbReference>
<dbReference type="PANTHER" id="PTHR43046">
    <property type="entry name" value="GDP-MANNOSE MANNOSYL HYDROLASE"/>
    <property type="match status" value="1"/>
</dbReference>
<organism evidence="5 6">
    <name type="scientific">Metabacillus lacus</name>
    <dbReference type="NCBI Taxonomy" id="1983721"/>
    <lineage>
        <taxon>Bacteria</taxon>
        <taxon>Bacillati</taxon>
        <taxon>Bacillota</taxon>
        <taxon>Bacilli</taxon>
        <taxon>Bacillales</taxon>
        <taxon>Bacillaceae</taxon>
        <taxon>Metabacillus</taxon>
    </lineage>
</organism>
<dbReference type="Gene3D" id="3.90.79.10">
    <property type="entry name" value="Nucleoside Triphosphate Pyrophosphohydrolase"/>
    <property type="match status" value="1"/>
</dbReference>
<dbReference type="EMBL" id="WKKI01000029">
    <property type="protein sequence ID" value="MRX73201.1"/>
    <property type="molecule type" value="Genomic_DNA"/>
</dbReference>
<comment type="caution">
    <text evidence="5">The sequence shown here is derived from an EMBL/GenBank/DDBJ whole genome shotgun (WGS) entry which is preliminary data.</text>
</comment>
<dbReference type="PRINTS" id="PR00502">
    <property type="entry name" value="NUDIXFAMILY"/>
</dbReference>
<protein>
    <submittedName>
        <fullName evidence="5">NUDIX domain-containing protein</fullName>
    </submittedName>
</protein>
<evidence type="ECO:0000313" key="6">
    <source>
        <dbReference type="Proteomes" id="UP000448867"/>
    </source>
</evidence>
<dbReference type="SUPFAM" id="SSF55811">
    <property type="entry name" value="Nudix"/>
    <property type="match status" value="1"/>
</dbReference>
<gene>
    <name evidence="5" type="ORF">GJU40_13710</name>
</gene>
<dbReference type="GO" id="GO:0016787">
    <property type="term" value="F:hydrolase activity"/>
    <property type="evidence" value="ECO:0007669"/>
    <property type="project" value="UniProtKB-KW"/>
</dbReference>
<keyword evidence="6" id="KW-1185">Reference proteome</keyword>
<dbReference type="PANTHER" id="PTHR43046:SF2">
    <property type="entry name" value="8-OXO-DGTP DIPHOSPHATASE-RELATED"/>
    <property type="match status" value="1"/>
</dbReference>
<dbReference type="PROSITE" id="PS00893">
    <property type="entry name" value="NUDIX_BOX"/>
    <property type="match status" value="1"/>
</dbReference>
<dbReference type="PROSITE" id="PS51462">
    <property type="entry name" value="NUDIX"/>
    <property type="match status" value="1"/>
</dbReference>
<keyword evidence="2 3" id="KW-0378">Hydrolase</keyword>
<evidence type="ECO:0000256" key="1">
    <source>
        <dbReference type="ARBA" id="ARBA00001946"/>
    </source>
</evidence>
<proteinExistence type="inferred from homology"/>
<dbReference type="OrthoDB" id="9786141at2"/>
<sequence>MGKRGNIWLGVSGLVTNEKGEWLVVKKKYGGLKGQWSFPAGFVDEAETLHEAVLREIREETGVEASIDGIIGVRSGVLLEKISDNMIIFKLSAKSSEITVQEDELEDVQFLSPAKLGQDPSSSLLLVHFAKQGVYKELHLIDDADPGKQFGYSSYTLFL</sequence>
<dbReference type="InterPro" id="IPR015797">
    <property type="entry name" value="NUDIX_hydrolase-like_dom_sf"/>
</dbReference>
<evidence type="ECO:0000259" key="4">
    <source>
        <dbReference type="PROSITE" id="PS51462"/>
    </source>
</evidence>
<evidence type="ECO:0000256" key="3">
    <source>
        <dbReference type="RuleBase" id="RU003476"/>
    </source>
</evidence>
<dbReference type="InterPro" id="IPR020476">
    <property type="entry name" value="Nudix_hydrolase"/>
</dbReference>
<comment type="similarity">
    <text evidence="3">Belongs to the Nudix hydrolase family.</text>
</comment>
<evidence type="ECO:0000313" key="5">
    <source>
        <dbReference type="EMBL" id="MRX73201.1"/>
    </source>
</evidence>
<dbReference type="RefSeq" id="WP_154308629.1">
    <property type="nucleotide sequence ID" value="NZ_WKKI01000029.1"/>
</dbReference>
<reference evidence="5 6" key="1">
    <citation type="submission" date="2019-11" db="EMBL/GenBank/DDBJ databases">
        <title>Bacillus lacus genome.</title>
        <authorList>
            <person name="Allen C.J."/>
            <person name="Newman J.D."/>
        </authorList>
    </citation>
    <scope>NUCLEOTIDE SEQUENCE [LARGE SCALE GENOMIC DNA]</scope>
    <source>
        <strain evidence="5 6">KCTC 33946</strain>
    </source>
</reference>
<dbReference type="Proteomes" id="UP000448867">
    <property type="component" value="Unassembled WGS sequence"/>
</dbReference>